<name>A0A0F8ZMQ1_9ZZZZ</name>
<accession>A0A0F8ZMQ1</accession>
<dbReference type="EMBL" id="LAZR01050477">
    <property type="protein sequence ID" value="KKK87270.1"/>
    <property type="molecule type" value="Genomic_DNA"/>
</dbReference>
<sequence length="63" mass="6750">MGSHAALISRLEEAKEGSQAPCPTCRGLGEVWVFPGVAADCWNPDCTDGFVLKAMETEGENHE</sequence>
<reference evidence="1" key="1">
    <citation type="journal article" date="2015" name="Nature">
        <title>Complex archaea that bridge the gap between prokaryotes and eukaryotes.</title>
        <authorList>
            <person name="Spang A."/>
            <person name="Saw J.H."/>
            <person name="Jorgensen S.L."/>
            <person name="Zaremba-Niedzwiedzka K."/>
            <person name="Martijn J."/>
            <person name="Lind A.E."/>
            <person name="van Eijk R."/>
            <person name="Schleper C."/>
            <person name="Guy L."/>
            <person name="Ettema T.J."/>
        </authorList>
    </citation>
    <scope>NUCLEOTIDE SEQUENCE</scope>
</reference>
<evidence type="ECO:0000313" key="1">
    <source>
        <dbReference type="EMBL" id="KKK87270.1"/>
    </source>
</evidence>
<comment type="caution">
    <text evidence="1">The sequence shown here is derived from an EMBL/GenBank/DDBJ whole genome shotgun (WGS) entry which is preliminary data.</text>
</comment>
<proteinExistence type="predicted"/>
<gene>
    <name evidence="1" type="ORF">LCGC14_2754920</name>
</gene>
<dbReference type="AlphaFoldDB" id="A0A0F8ZMQ1"/>
<organism evidence="1">
    <name type="scientific">marine sediment metagenome</name>
    <dbReference type="NCBI Taxonomy" id="412755"/>
    <lineage>
        <taxon>unclassified sequences</taxon>
        <taxon>metagenomes</taxon>
        <taxon>ecological metagenomes</taxon>
    </lineage>
</organism>
<protein>
    <submittedName>
        <fullName evidence="1">Uncharacterized protein</fullName>
    </submittedName>
</protein>